<dbReference type="Pfam" id="PF02096">
    <property type="entry name" value="60KD_IMP"/>
    <property type="match status" value="1"/>
</dbReference>
<feature type="transmembrane region" description="Helical" evidence="5">
    <location>
        <begin position="256"/>
        <end position="274"/>
    </location>
</feature>
<feature type="transmembrane region" description="Helical" evidence="5">
    <location>
        <begin position="34"/>
        <end position="53"/>
    </location>
</feature>
<protein>
    <submittedName>
        <fullName evidence="7">Inner membrane protein</fullName>
    </submittedName>
</protein>
<feature type="transmembrane region" description="Helical" evidence="5">
    <location>
        <begin position="295"/>
        <end position="313"/>
    </location>
</feature>
<feature type="non-terminal residue" evidence="7">
    <location>
        <position position="370"/>
    </location>
</feature>
<evidence type="ECO:0000256" key="3">
    <source>
        <dbReference type="ARBA" id="ARBA00022989"/>
    </source>
</evidence>
<keyword evidence="2 5" id="KW-0812">Transmembrane</keyword>
<dbReference type="GO" id="GO:0051205">
    <property type="term" value="P:protein insertion into membrane"/>
    <property type="evidence" value="ECO:0007669"/>
    <property type="project" value="TreeGrafter"/>
</dbReference>
<keyword evidence="3 5" id="KW-1133">Transmembrane helix</keyword>
<organism evidence="7">
    <name type="scientific">human gut metagenome</name>
    <dbReference type="NCBI Taxonomy" id="408170"/>
    <lineage>
        <taxon>unclassified sequences</taxon>
        <taxon>metagenomes</taxon>
        <taxon>organismal metagenomes</taxon>
    </lineage>
</organism>
<evidence type="ECO:0000259" key="6">
    <source>
        <dbReference type="Pfam" id="PF02096"/>
    </source>
</evidence>
<feature type="domain" description="Membrane insertase YidC/Oxa/ALB C-terminal" evidence="6">
    <location>
        <begin position="34"/>
        <end position="221"/>
    </location>
</feature>
<dbReference type="EMBL" id="AJWY01012448">
    <property type="protein sequence ID" value="EKC49915.1"/>
    <property type="molecule type" value="Genomic_DNA"/>
</dbReference>
<sequence length="370" mass="41122">MTFFQILDSLLLQPLQLLFEVVYVNANRVIGNPGLSIIVLSLVMNFLVLPLYMRADALQEEERDMEARLHRGVTHIKKTFRGDEKMMILQTYYRQNHYKPTYVLRSAVSLFLEIPFFIAAYRFLSGLELIKGVSFGPIADLGAADGLIAIAGVHINLLPIIMTAVNLVSCIIFTKGATPKTKIQLYVMAVFFLFFLYTSPAGLVFYWTLNNIFSLIKTIFYKLKHPGRVLKILAAVAGAALLALGLVRYSFSERPVVKAALLLLGAALMLPLIVGLIRTKKPAAGKHAAKPNAKIFFGCAAFLALFIGGYIPASVISSSAQEFVNVQMYYSPIWFVINSLCLAIGTFVIWFGIFYWLASPKGKVAFEKVL</sequence>
<evidence type="ECO:0000256" key="2">
    <source>
        <dbReference type="ARBA" id="ARBA00022692"/>
    </source>
</evidence>
<evidence type="ECO:0000256" key="4">
    <source>
        <dbReference type="ARBA" id="ARBA00023136"/>
    </source>
</evidence>
<dbReference type="AlphaFoldDB" id="K1S828"/>
<proteinExistence type="predicted"/>
<dbReference type="PANTHER" id="PTHR12428:SF65">
    <property type="entry name" value="CYTOCHROME C OXIDASE ASSEMBLY PROTEIN COX18, MITOCHONDRIAL"/>
    <property type="match status" value="1"/>
</dbReference>
<feature type="transmembrane region" description="Helical" evidence="5">
    <location>
        <begin position="183"/>
        <end position="209"/>
    </location>
</feature>
<evidence type="ECO:0000256" key="5">
    <source>
        <dbReference type="SAM" id="Phobius"/>
    </source>
</evidence>
<dbReference type="GO" id="GO:0032977">
    <property type="term" value="F:membrane insertase activity"/>
    <property type="evidence" value="ECO:0007669"/>
    <property type="project" value="InterPro"/>
</dbReference>
<comment type="subcellular location">
    <subcellularLocation>
        <location evidence="1">Membrane</location>
        <topology evidence="1">Multi-pass membrane protein</topology>
    </subcellularLocation>
</comment>
<dbReference type="InterPro" id="IPR028055">
    <property type="entry name" value="YidC/Oxa/ALB_C"/>
</dbReference>
<name>K1S828_9ZZZZ</name>
<dbReference type="InterPro" id="IPR001708">
    <property type="entry name" value="YidC/ALB3/OXA1/COX18"/>
</dbReference>
<keyword evidence="4 5" id="KW-0472">Membrane</keyword>
<feature type="transmembrane region" description="Helical" evidence="5">
    <location>
        <begin position="157"/>
        <end position="177"/>
    </location>
</feature>
<feature type="transmembrane region" description="Helical" evidence="5">
    <location>
        <begin position="333"/>
        <end position="358"/>
    </location>
</feature>
<evidence type="ECO:0000256" key="1">
    <source>
        <dbReference type="ARBA" id="ARBA00004141"/>
    </source>
</evidence>
<reference evidence="7" key="1">
    <citation type="journal article" date="2013" name="Environ. Microbiol.">
        <title>Microbiota from the distal guts of lean and obese adolescents exhibit partial functional redundancy besides clear differences in community structure.</title>
        <authorList>
            <person name="Ferrer M."/>
            <person name="Ruiz A."/>
            <person name="Lanza F."/>
            <person name="Haange S.B."/>
            <person name="Oberbach A."/>
            <person name="Till H."/>
            <person name="Bargiela R."/>
            <person name="Campoy C."/>
            <person name="Segura M.T."/>
            <person name="Richter M."/>
            <person name="von Bergen M."/>
            <person name="Seifert J."/>
            <person name="Suarez A."/>
        </authorList>
    </citation>
    <scope>NUCLEOTIDE SEQUENCE</scope>
</reference>
<comment type="caution">
    <text evidence="7">The sequence shown here is derived from an EMBL/GenBank/DDBJ whole genome shotgun (WGS) entry which is preliminary data.</text>
</comment>
<evidence type="ECO:0000313" key="7">
    <source>
        <dbReference type="EMBL" id="EKC49915.1"/>
    </source>
</evidence>
<accession>K1S828</accession>
<dbReference type="GO" id="GO:0005886">
    <property type="term" value="C:plasma membrane"/>
    <property type="evidence" value="ECO:0007669"/>
    <property type="project" value="TreeGrafter"/>
</dbReference>
<feature type="transmembrane region" description="Helical" evidence="5">
    <location>
        <begin position="229"/>
        <end position="250"/>
    </location>
</feature>
<feature type="transmembrane region" description="Helical" evidence="5">
    <location>
        <begin position="102"/>
        <end position="123"/>
    </location>
</feature>
<dbReference type="PANTHER" id="PTHR12428">
    <property type="entry name" value="OXA1"/>
    <property type="match status" value="1"/>
</dbReference>
<gene>
    <name evidence="7" type="ORF">LEA_18159</name>
</gene>